<dbReference type="RefSeq" id="WP_010737119.1">
    <property type="nucleotide sequence ID" value="NZ_AP027299.1"/>
</dbReference>
<keyword evidence="7" id="KW-0028">Amino-acid biosynthesis</keyword>
<evidence type="ECO:0000313" key="13">
    <source>
        <dbReference type="Proteomes" id="UP000352698"/>
    </source>
</evidence>
<dbReference type="GO" id="GO:1900079">
    <property type="term" value="P:regulation of arginine biosynthetic process"/>
    <property type="evidence" value="ECO:0007669"/>
    <property type="project" value="UniProtKB-UniRule"/>
</dbReference>
<keyword evidence="7" id="KW-0678">Repressor</keyword>
<dbReference type="SUPFAM" id="SSF46785">
    <property type="entry name" value="Winged helix' DNA-binding domain"/>
    <property type="match status" value="1"/>
</dbReference>
<keyword evidence="4 7" id="KW-0805">Transcription regulation</keyword>
<dbReference type="HAMAP" id="MF_00173">
    <property type="entry name" value="Arg_repressor"/>
    <property type="match status" value="1"/>
</dbReference>
<dbReference type="Pfam" id="PF02863">
    <property type="entry name" value="Arg_repressor_C"/>
    <property type="match status" value="1"/>
</dbReference>
<comment type="pathway">
    <text evidence="7">Amino-acid biosynthesis; L-arginine biosynthesis [regulation].</text>
</comment>
<name>A0A1V8XA62_ENTHR</name>
<dbReference type="PANTHER" id="PTHR34471">
    <property type="entry name" value="ARGININE REPRESSOR"/>
    <property type="match status" value="1"/>
</dbReference>
<organism evidence="11 13">
    <name type="scientific">Enterococcus hirae</name>
    <dbReference type="NCBI Taxonomy" id="1354"/>
    <lineage>
        <taxon>Bacteria</taxon>
        <taxon>Bacillati</taxon>
        <taxon>Bacillota</taxon>
        <taxon>Bacilli</taxon>
        <taxon>Lactobacillales</taxon>
        <taxon>Enterococcaceae</taxon>
        <taxon>Enterococcus</taxon>
    </lineage>
</organism>
<keyword evidence="7" id="KW-0055">Arginine biosynthesis</keyword>
<sequence>MKKIQRQALIRQIITEKPISTQEELLLCLQDAGVTATQATISRDIRELKLVKSTDENKQVRYNLFSQPAETLHEERLQAAVKREVLKIQVVQFMIVVLTEKDGADVVTNWLDEVAYPEVVATIAGVDTFIVICRSEEEAQDFAEKLERMRE</sequence>
<feature type="domain" description="Arginine repressor C-terminal" evidence="9">
    <location>
        <begin position="82"/>
        <end position="147"/>
    </location>
</feature>
<dbReference type="InterPro" id="IPR036390">
    <property type="entry name" value="WH_DNA-bd_sf"/>
</dbReference>
<dbReference type="GO" id="GO:0003677">
    <property type="term" value="F:DNA binding"/>
    <property type="evidence" value="ECO:0007669"/>
    <property type="project" value="UniProtKB-KW"/>
</dbReference>
<comment type="subcellular location">
    <subcellularLocation>
        <location evidence="1 7">Cytoplasm</location>
    </subcellularLocation>
</comment>
<gene>
    <name evidence="11" type="primary">argR_2</name>
    <name evidence="7" type="synonym">argR</name>
    <name evidence="10" type="ORF">EB03_01714</name>
    <name evidence="11" type="ORF">NCTC12204_02307</name>
</gene>
<dbReference type="PANTHER" id="PTHR34471:SF1">
    <property type="entry name" value="ARGININE REPRESSOR"/>
    <property type="match status" value="1"/>
</dbReference>
<dbReference type="InterPro" id="IPR020899">
    <property type="entry name" value="Arg_repress_C"/>
</dbReference>
<dbReference type="GeneID" id="56786687"/>
<dbReference type="UniPathway" id="UPA00068"/>
<comment type="similarity">
    <text evidence="2 7">Belongs to the ArgR family.</text>
</comment>
<comment type="caution">
    <text evidence="11">The sequence shown here is derived from an EMBL/GenBank/DDBJ whole genome shotgun (WGS) entry which is preliminary data.</text>
</comment>
<dbReference type="GO" id="GO:0006526">
    <property type="term" value="P:L-arginine biosynthetic process"/>
    <property type="evidence" value="ECO:0007669"/>
    <property type="project" value="UniProtKB-UniPathway"/>
</dbReference>
<dbReference type="EMBL" id="CABEEP010000001">
    <property type="protein sequence ID" value="VTQ68237.1"/>
    <property type="molecule type" value="Genomic_DNA"/>
</dbReference>
<dbReference type="Pfam" id="PF01316">
    <property type="entry name" value="Arg_repressor"/>
    <property type="match status" value="1"/>
</dbReference>
<dbReference type="SUPFAM" id="SSF55252">
    <property type="entry name" value="C-terminal domain of arginine repressor"/>
    <property type="match status" value="1"/>
</dbReference>
<evidence type="ECO:0000259" key="9">
    <source>
        <dbReference type="Pfam" id="PF02863"/>
    </source>
</evidence>
<proteinExistence type="inferred from homology"/>
<dbReference type="GO" id="GO:0051259">
    <property type="term" value="P:protein complex oligomerization"/>
    <property type="evidence" value="ECO:0007669"/>
    <property type="project" value="InterPro"/>
</dbReference>
<dbReference type="InterPro" id="IPR036251">
    <property type="entry name" value="Arg_repress_C_sf"/>
</dbReference>
<evidence type="ECO:0000256" key="2">
    <source>
        <dbReference type="ARBA" id="ARBA00008316"/>
    </source>
</evidence>
<dbReference type="Gene3D" id="1.10.10.10">
    <property type="entry name" value="Winged helix-like DNA-binding domain superfamily/Winged helix DNA-binding domain"/>
    <property type="match status" value="1"/>
</dbReference>
<evidence type="ECO:0000313" key="10">
    <source>
        <dbReference type="EMBL" id="RBT68580.1"/>
    </source>
</evidence>
<feature type="domain" description="Arginine repressor DNA-binding" evidence="8">
    <location>
        <begin position="1"/>
        <end position="66"/>
    </location>
</feature>
<accession>A0A1V8XA62</accession>
<keyword evidence="5 7" id="KW-0238">DNA-binding</keyword>
<keyword evidence="3 7" id="KW-0963">Cytoplasm</keyword>
<evidence type="ECO:0000313" key="11">
    <source>
        <dbReference type="EMBL" id="VTQ68237.1"/>
    </source>
</evidence>
<dbReference type="InterPro" id="IPR001669">
    <property type="entry name" value="Arg_repress"/>
</dbReference>
<dbReference type="GO" id="GO:0005737">
    <property type="term" value="C:cytoplasm"/>
    <property type="evidence" value="ECO:0007669"/>
    <property type="project" value="UniProtKB-SubCell"/>
</dbReference>
<evidence type="ECO:0000259" key="8">
    <source>
        <dbReference type="Pfam" id="PF01316"/>
    </source>
</evidence>
<dbReference type="AlphaFoldDB" id="A0A1V8XA62"/>
<evidence type="ECO:0000256" key="1">
    <source>
        <dbReference type="ARBA" id="ARBA00004496"/>
    </source>
</evidence>
<dbReference type="InterPro" id="IPR036388">
    <property type="entry name" value="WH-like_DNA-bd_sf"/>
</dbReference>
<dbReference type="GO" id="GO:0003700">
    <property type="term" value="F:DNA-binding transcription factor activity"/>
    <property type="evidence" value="ECO:0007669"/>
    <property type="project" value="UniProtKB-UniRule"/>
</dbReference>
<evidence type="ECO:0000256" key="3">
    <source>
        <dbReference type="ARBA" id="ARBA00022490"/>
    </source>
</evidence>
<comment type="function">
    <text evidence="7">Regulates arginine biosynthesis genes.</text>
</comment>
<evidence type="ECO:0000256" key="5">
    <source>
        <dbReference type="ARBA" id="ARBA00023125"/>
    </source>
</evidence>
<dbReference type="Proteomes" id="UP000352698">
    <property type="component" value="Unassembled WGS sequence"/>
</dbReference>
<dbReference type="InterPro" id="IPR020900">
    <property type="entry name" value="Arg_repress_DNA-bd"/>
</dbReference>
<evidence type="ECO:0000256" key="7">
    <source>
        <dbReference type="HAMAP-Rule" id="MF_00173"/>
    </source>
</evidence>
<dbReference type="Gene3D" id="3.30.1360.40">
    <property type="match status" value="1"/>
</dbReference>
<reference evidence="11 13" key="2">
    <citation type="submission" date="2019-05" db="EMBL/GenBank/DDBJ databases">
        <authorList>
            <consortium name="Pathogen Informatics"/>
        </authorList>
    </citation>
    <scope>NUCLEOTIDE SEQUENCE [LARGE SCALE GENOMIC DNA]</scope>
    <source>
        <strain evidence="11 13">NCTC12204</strain>
    </source>
</reference>
<dbReference type="Proteomes" id="UP000253498">
    <property type="component" value="Unassembled WGS sequence"/>
</dbReference>
<dbReference type="STRING" id="1354.A6P53_10780"/>
<dbReference type="PRINTS" id="PR01467">
    <property type="entry name" value="ARGREPRESSOR"/>
</dbReference>
<reference evidence="10 12" key="1">
    <citation type="submission" date="2015-06" db="EMBL/GenBank/DDBJ databases">
        <title>The Genome Sequence of Enterococcus hirae 88EA1.</title>
        <authorList>
            <consortium name="The Broad Institute Genomics Platform"/>
            <consortium name="The Broad Institute Genome Sequencing Center for Infectious Disease"/>
            <person name="Earl A.M."/>
            <person name="Van Tyne D."/>
            <person name="Lebreton F."/>
            <person name="Saavedra J.T."/>
            <person name="Gilmore M.S."/>
            <person name="Manson McGuire A."/>
            <person name="Clock S."/>
            <person name="Crupain M."/>
            <person name="Rangan U."/>
            <person name="Young S."/>
            <person name="Abouelleil A."/>
            <person name="Cao P."/>
            <person name="Chapman S.B."/>
            <person name="Griggs A."/>
            <person name="Priest M."/>
            <person name="Shea T."/>
            <person name="Wortman J."/>
            <person name="Nusbaum C."/>
            <person name="Birren B."/>
        </authorList>
    </citation>
    <scope>NUCLEOTIDE SEQUENCE [LARGE SCALE GENOMIC DNA]</scope>
    <source>
        <strain evidence="10 12">88EA1</strain>
    </source>
</reference>
<dbReference type="EMBL" id="LESJ01000005">
    <property type="protein sequence ID" value="RBT68580.1"/>
    <property type="molecule type" value="Genomic_DNA"/>
</dbReference>
<keyword evidence="6 7" id="KW-0804">Transcription</keyword>
<evidence type="ECO:0000256" key="6">
    <source>
        <dbReference type="ARBA" id="ARBA00023163"/>
    </source>
</evidence>
<evidence type="ECO:0000256" key="4">
    <source>
        <dbReference type="ARBA" id="ARBA00023015"/>
    </source>
</evidence>
<dbReference type="GO" id="GO:0034618">
    <property type="term" value="F:arginine binding"/>
    <property type="evidence" value="ECO:0007669"/>
    <property type="project" value="InterPro"/>
</dbReference>
<protein>
    <recommendedName>
        <fullName evidence="7">Arginine repressor</fullName>
    </recommendedName>
</protein>
<evidence type="ECO:0000313" key="12">
    <source>
        <dbReference type="Proteomes" id="UP000253498"/>
    </source>
</evidence>